<dbReference type="InterPro" id="IPR005139">
    <property type="entry name" value="PCRF"/>
</dbReference>
<dbReference type="Gene3D" id="3.30.160.20">
    <property type="match status" value="1"/>
</dbReference>
<dbReference type="Gene3D" id="6.10.140.1950">
    <property type="match status" value="1"/>
</dbReference>
<dbReference type="AlphaFoldDB" id="A0A3N4LSJ4"/>
<evidence type="ECO:0000256" key="1">
    <source>
        <dbReference type="ARBA" id="ARBA00010835"/>
    </source>
</evidence>
<evidence type="ECO:0000256" key="3">
    <source>
        <dbReference type="ARBA" id="ARBA00022917"/>
    </source>
</evidence>
<dbReference type="STRING" id="1051890.A0A3N4LSJ4"/>
<evidence type="ECO:0000313" key="5">
    <source>
        <dbReference type="EMBL" id="RPB25884.1"/>
    </source>
</evidence>
<organism evidence="5 6">
    <name type="scientific">Terfezia boudieri ATCC MYA-4762</name>
    <dbReference type="NCBI Taxonomy" id="1051890"/>
    <lineage>
        <taxon>Eukaryota</taxon>
        <taxon>Fungi</taxon>
        <taxon>Dikarya</taxon>
        <taxon>Ascomycota</taxon>
        <taxon>Pezizomycotina</taxon>
        <taxon>Pezizomycetes</taxon>
        <taxon>Pezizales</taxon>
        <taxon>Pezizaceae</taxon>
        <taxon>Terfezia</taxon>
    </lineage>
</organism>
<name>A0A3N4LSJ4_9PEZI</name>
<evidence type="ECO:0000259" key="4">
    <source>
        <dbReference type="PROSITE" id="PS00745"/>
    </source>
</evidence>
<dbReference type="Pfam" id="PF03462">
    <property type="entry name" value="PCRF"/>
    <property type="match status" value="1"/>
</dbReference>
<evidence type="ECO:0000256" key="2">
    <source>
        <dbReference type="ARBA" id="ARBA00022481"/>
    </source>
</evidence>
<sequence length="487" mass="54489">MFSLRPTSHLCRLRRRLLRSPQCRARYTGASWCLWQQIPAIDTRNNTDRHIWPVPIKCAQRPEQHIRRRYKVTSCGPHEIKDLKEGTYRDYSLLPSHLIPKEDLHLPLGMLNRARSIAEEHTQLKFKLEAYYSSATAIQIGKLDRVATALRNYDDGFYNLQQAKDMLEWSDPSFSREELLEEVSNAKAAIKTLAEALAASLIPPHPFAHLPAIIEIRPGTGGDEAAIFAWNLYEMYTKFFQEKGWPISMISLDTDAAISGGCAIHEAIFSIDKAGAYDLVRSESGVHRVQRIPVTETKGRVHTSTATVMVLPSFPEGEADPENLVDPKDVRVDVMRASGAGGQHVNKTESAVRLTHIPTGIVVAIQDARSQHKNREKAWGILRSRIAERKRAEKEAEELAMRRKTMGGGSGVEVVGSGGGRSDKIRTYNFKEGRITDHRCGVTVYDLERILGGDVQGVEKLMEEVGKWMVGVEMERVAAEEEATTGA</sequence>
<proteinExistence type="inferred from homology"/>
<keyword evidence="3" id="KW-0648">Protein biosynthesis</keyword>
<dbReference type="OrthoDB" id="2019491at2759"/>
<reference evidence="5 6" key="1">
    <citation type="journal article" date="2018" name="Nat. Ecol. Evol.">
        <title>Pezizomycetes genomes reveal the molecular basis of ectomycorrhizal truffle lifestyle.</title>
        <authorList>
            <person name="Murat C."/>
            <person name="Payen T."/>
            <person name="Noel B."/>
            <person name="Kuo A."/>
            <person name="Morin E."/>
            <person name="Chen J."/>
            <person name="Kohler A."/>
            <person name="Krizsan K."/>
            <person name="Balestrini R."/>
            <person name="Da Silva C."/>
            <person name="Montanini B."/>
            <person name="Hainaut M."/>
            <person name="Levati E."/>
            <person name="Barry K.W."/>
            <person name="Belfiori B."/>
            <person name="Cichocki N."/>
            <person name="Clum A."/>
            <person name="Dockter R.B."/>
            <person name="Fauchery L."/>
            <person name="Guy J."/>
            <person name="Iotti M."/>
            <person name="Le Tacon F."/>
            <person name="Lindquist E.A."/>
            <person name="Lipzen A."/>
            <person name="Malagnac F."/>
            <person name="Mello A."/>
            <person name="Molinier V."/>
            <person name="Miyauchi S."/>
            <person name="Poulain J."/>
            <person name="Riccioni C."/>
            <person name="Rubini A."/>
            <person name="Sitrit Y."/>
            <person name="Splivallo R."/>
            <person name="Traeger S."/>
            <person name="Wang M."/>
            <person name="Zifcakova L."/>
            <person name="Wipf D."/>
            <person name="Zambonelli A."/>
            <person name="Paolocci F."/>
            <person name="Nowrousian M."/>
            <person name="Ottonello S."/>
            <person name="Baldrian P."/>
            <person name="Spatafora J.W."/>
            <person name="Henrissat B."/>
            <person name="Nagy L.G."/>
            <person name="Aury J.M."/>
            <person name="Wincker P."/>
            <person name="Grigoriev I.V."/>
            <person name="Bonfante P."/>
            <person name="Martin F.M."/>
        </authorList>
    </citation>
    <scope>NUCLEOTIDE SEQUENCE [LARGE SCALE GENOMIC DNA]</scope>
    <source>
        <strain evidence="5 6">ATCC MYA-4762</strain>
    </source>
</reference>
<dbReference type="InterPro" id="IPR050057">
    <property type="entry name" value="Prokaryotic/Mito_RF"/>
</dbReference>
<dbReference type="SUPFAM" id="SSF75620">
    <property type="entry name" value="Release factor"/>
    <property type="match status" value="1"/>
</dbReference>
<protein>
    <submittedName>
        <fullName evidence="5">Release factor</fullName>
    </submittedName>
</protein>
<gene>
    <name evidence="5" type="ORF">L211DRAFT_805556</name>
</gene>
<dbReference type="GO" id="GO:0032543">
    <property type="term" value="P:mitochondrial translation"/>
    <property type="evidence" value="ECO:0007669"/>
    <property type="project" value="UniProtKB-ARBA"/>
</dbReference>
<feature type="domain" description="Prokaryotic-type class I peptide chain release factors" evidence="4">
    <location>
        <begin position="336"/>
        <end position="352"/>
    </location>
</feature>
<dbReference type="Proteomes" id="UP000267821">
    <property type="component" value="Unassembled WGS sequence"/>
</dbReference>
<evidence type="ECO:0000313" key="6">
    <source>
        <dbReference type="Proteomes" id="UP000267821"/>
    </source>
</evidence>
<keyword evidence="2" id="KW-0488">Methylation</keyword>
<dbReference type="GO" id="GO:0005739">
    <property type="term" value="C:mitochondrion"/>
    <property type="evidence" value="ECO:0007669"/>
    <property type="project" value="UniProtKB-ARBA"/>
</dbReference>
<dbReference type="PANTHER" id="PTHR43804">
    <property type="entry name" value="LD18447P"/>
    <property type="match status" value="1"/>
</dbReference>
<keyword evidence="6" id="KW-1185">Reference proteome</keyword>
<dbReference type="FunCoup" id="A0A3N4LSJ4">
    <property type="interactions" value="708"/>
</dbReference>
<accession>A0A3N4LSJ4</accession>
<dbReference type="FunFam" id="3.30.160.20:FF:000070">
    <property type="entry name" value="Related to MRF1-peptide chain release factor, mitochondrial"/>
    <property type="match status" value="1"/>
</dbReference>
<dbReference type="SMART" id="SM00937">
    <property type="entry name" value="PCRF"/>
    <property type="match status" value="1"/>
</dbReference>
<dbReference type="EMBL" id="ML121536">
    <property type="protein sequence ID" value="RPB25884.1"/>
    <property type="molecule type" value="Genomic_DNA"/>
</dbReference>
<dbReference type="PROSITE" id="PS00745">
    <property type="entry name" value="RF_PROK_I"/>
    <property type="match status" value="1"/>
</dbReference>
<comment type="similarity">
    <text evidence="1">Belongs to the prokaryotic/mitochondrial release factor family.</text>
</comment>
<dbReference type="InterPro" id="IPR000352">
    <property type="entry name" value="Pep_chain_release_fac_I"/>
</dbReference>
<dbReference type="Pfam" id="PF00472">
    <property type="entry name" value="RF-1"/>
    <property type="match status" value="1"/>
</dbReference>
<dbReference type="InterPro" id="IPR045853">
    <property type="entry name" value="Pep_chain_release_fac_I_sf"/>
</dbReference>
<dbReference type="InParanoid" id="A0A3N4LSJ4"/>
<dbReference type="Gene3D" id="3.30.70.1660">
    <property type="match status" value="1"/>
</dbReference>
<dbReference type="GO" id="GO:0003747">
    <property type="term" value="F:translation release factor activity"/>
    <property type="evidence" value="ECO:0007669"/>
    <property type="project" value="InterPro"/>
</dbReference>
<dbReference type="PANTHER" id="PTHR43804:SF7">
    <property type="entry name" value="LD18447P"/>
    <property type="match status" value="1"/>
</dbReference>